<dbReference type="RefSeq" id="WP_227554494.1">
    <property type="nucleotide sequence ID" value="NZ_BMDA01000001.1"/>
</dbReference>
<keyword evidence="1" id="KW-0472">Membrane</keyword>
<feature type="transmembrane region" description="Helical" evidence="1">
    <location>
        <begin position="69"/>
        <end position="91"/>
    </location>
</feature>
<dbReference type="AlphaFoldDB" id="A0ABD0A3R0"/>
<accession>A0ABD0A3R0</accession>
<keyword evidence="1" id="KW-0812">Transmembrane</keyword>
<dbReference type="GeneID" id="80102874"/>
<evidence type="ECO:0000313" key="3">
    <source>
        <dbReference type="Proteomes" id="UP000652691"/>
    </source>
</evidence>
<sequence length="220" mass="24963">MAKNDMFSTENPFKKVGVVLLVIGVLDIILMIYCIINQIGYSSSFNIFAVIVGILLLKSSVKTARIARWLSVFFFIMFIGIIIGASLLMPFDLLKLQIKLNTWSAVVFFLFMMFLLYFLIWIYRQLSSPHALRRLAQAGYATDRPLSAYLSATFLFIFMIGMFIFLQGSESEKKAKKLAQQQLGSGFQYYVSSISFSENSGQANVVAYSDKEIRNVPVSW</sequence>
<feature type="transmembrane region" description="Helical" evidence="1">
    <location>
        <begin position="39"/>
        <end position="57"/>
    </location>
</feature>
<reference evidence="2 3" key="1">
    <citation type="journal article" date="2014" name="Int. J. Syst. Evol. Microbiol.">
        <title>Complete genome sequence of Corynebacterium casei LMG S-19264T (=DSM 44701T), isolated from a smear-ripened cheese.</title>
        <authorList>
            <consortium name="US DOE Joint Genome Institute (JGI-PGF)"/>
            <person name="Walter F."/>
            <person name="Albersmeier A."/>
            <person name="Kalinowski J."/>
            <person name="Ruckert C."/>
        </authorList>
    </citation>
    <scope>NUCLEOTIDE SEQUENCE [LARGE SCALE GENOMIC DNA]</scope>
    <source>
        <strain evidence="2 3">CCM 8635</strain>
    </source>
</reference>
<evidence type="ECO:0000313" key="2">
    <source>
        <dbReference type="EMBL" id="GGH25923.1"/>
    </source>
</evidence>
<evidence type="ECO:0000256" key="1">
    <source>
        <dbReference type="SAM" id="Phobius"/>
    </source>
</evidence>
<feature type="transmembrane region" description="Helical" evidence="1">
    <location>
        <begin position="12"/>
        <end position="33"/>
    </location>
</feature>
<feature type="transmembrane region" description="Helical" evidence="1">
    <location>
        <begin position="146"/>
        <end position="166"/>
    </location>
</feature>
<proteinExistence type="predicted"/>
<protein>
    <submittedName>
        <fullName evidence="2">Uncharacterized protein</fullName>
    </submittedName>
</protein>
<gene>
    <name evidence="2" type="ORF">GCM10007354_03000</name>
</gene>
<dbReference type="EMBL" id="BMDA01000001">
    <property type="protein sequence ID" value="GGH25923.1"/>
    <property type="molecule type" value="Genomic_DNA"/>
</dbReference>
<dbReference type="Proteomes" id="UP000652691">
    <property type="component" value="Unassembled WGS sequence"/>
</dbReference>
<feature type="transmembrane region" description="Helical" evidence="1">
    <location>
        <begin position="103"/>
        <end position="126"/>
    </location>
</feature>
<organism evidence="2 3">
    <name type="scientific">Acinetobacter courvalinii</name>
    <dbReference type="NCBI Taxonomy" id="280147"/>
    <lineage>
        <taxon>Bacteria</taxon>
        <taxon>Pseudomonadati</taxon>
        <taxon>Pseudomonadota</taxon>
        <taxon>Gammaproteobacteria</taxon>
        <taxon>Moraxellales</taxon>
        <taxon>Moraxellaceae</taxon>
        <taxon>Acinetobacter</taxon>
    </lineage>
</organism>
<name>A0ABD0A3R0_9GAMM</name>
<keyword evidence="1" id="KW-1133">Transmembrane helix</keyword>
<comment type="caution">
    <text evidence="2">The sequence shown here is derived from an EMBL/GenBank/DDBJ whole genome shotgun (WGS) entry which is preliminary data.</text>
</comment>